<evidence type="ECO:0000259" key="6">
    <source>
        <dbReference type="PROSITE" id="PS51325"/>
    </source>
</evidence>
<evidence type="ECO:0000313" key="7">
    <source>
        <dbReference type="EMBL" id="SCU94932.1"/>
    </source>
</evidence>
<reference evidence="8" key="1">
    <citation type="submission" date="2016-03" db="EMBL/GenBank/DDBJ databases">
        <authorList>
            <person name="Devillers H."/>
        </authorList>
    </citation>
    <scope>NUCLEOTIDE SEQUENCE [LARGE SCALE GENOMIC DNA]</scope>
</reference>
<dbReference type="GO" id="GO:0005634">
    <property type="term" value="C:nucleus"/>
    <property type="evidence" value="ECO:0007669"/>
    <property type="project" value="UniProtKB-SubCell"/>
</dbReference>
<dbReference type="GO" id="GO:0008301">
    <property type="term" value="F:DNA binding, bending"/>
    <property type="evidence" value="ECO:0007669"/>
    <property type="project" value="InterPro"/>
</dbReference>
<comment type="subcellular location">
    <subcellularLocation>
        <location evidence="5">Nucleus</location>
    </subcellularLocation>
</comment>
<evidence type="ECO:0000256" key="3">
    <source>
        <dbReference type="ARBA" id="ARBA00023163"/>
    </source>
</evidence>
<dbReference type="PROSITE" id="PS51325">
    <property type="entry name" value="ALPHA_BOX"/>
    <property type="match status" value="1"/>
</dbReference>
<accession>A0A1G4JV75</accession>
<evidence type="ECO:0000256" key="2">
    <source>
        <dbReference type="ARBA" id="ARBA00023125"/>
    </source>
</evidence>
<evidence type="ECO:0000256" key="5">
    <source>
        <dbReference type="RuleBase" id="RU003516"/>
    </source>
</evidence>
<dbReference type="OrthoDB" id="5398665at2759"/>
<dbReference type="AlphaFoldDB" id="A0A1G4JV75"/>
<proteinExistence type="inferred from homology"/>
<dbReference type="EMBL" id="LT598467">
    <property type="protein sequence ID" value="SCU94932.1"/>
    <property type="molecule type" value="Genomic_DNA"/>
</dbReference>
<protein>
    <submittedName>
        <fullName evidence="7">LAMI_0F00232g1_1</fullName>
    </submittedName>
</protein>
<evidence type="ECO:0000256" key="4">
    <source>
        <dbReference type="ARBA" id="ARBA00023242"/>
    </source>
</evidence>
<keyword evidence="3 5" id="KW-0804">Transcription</keyword>
<feature type="domain" description="Alpha box" evidence="6">
    <location>
        <begin position="101"/>
        <end position="158"/>
    </location>
</feature>
<evidence type="ECO:0000256" key="1">
    <source>
        <dbReference type="ARBA" id="ARBA00023015"/>
    </source>
</evidence>
<dbReference type="GO" id="GO:0045895">
    <property type="term" value="P:positive regulation of mating-type specific transcription, DNA-templated"/>
    <property type="evidence" value="ECO:0007669"/>
    <property type="project" value="InterPro"/>
</dbReference>
<keyword evidence="1 5" id="KW-0805">Transcription regulation</keyword>
<evidence type="ECO:0000313" key="8">
    <source>
        <dbReference type="Proteomes" id="UP000191024"/>
    </source>
</evidence>
<dbReference type="Proteomes" id="UP000191024">
    <property type="component" value="Chromosome F"/>
</dbReference>
<name>A0A1G4JV75_9SACH</name>
<gene>
    <name evidence="7" type="ORF">LAMI_0F00232G</name>
</gene>
<dbReference type="Pfam" id="PF04769">
    <property type="entry name" value="MATalpha_HMGbox"/>
    <property type="match status" value="1"/>
</dbReference>
<sequence>MTTREMPRFTIPTFKVEICKSRPDFQNRLTQRKQINKRRNKKGIALKNFKGCNVIVARKKKITIADPNKVLRHLELFSENFITPQSNTYPGTNNRREEKTNKRRSINSFIAFRSYYSKCITKKVTQQKLSSVLSEFWSKNPKEQKAWDLLSHQYNKENDGQVFVEWIHQNHILANNPQNVKKNLEASKPFVENIFEKEPKMDRMNCLDYESFIEWLNESLA</sequence>
<keyword evidence="8" id="KW-1185">Reference proteome</keyword>
<comment type="similarity">
    <text evidence="5">Belongs to the MATALPHA1 family.</text>
</comment>
<dbReference type="InterPro" id="IPR006856">
    <property type="entry name" value="MATalpha_HMGbox"/>
</dbReference>
<dbReference type="STRING" id="1230905.A0A1G4JV75"/>
<keyword evidence="4 5" id="KW-0539">Nucleus</keyword>
<keyword evidence="2 5" id="KW-0238">DNA-binding</keyword>
<organism evidence="7 8">
    <name type="scientific">Lachancea mirantina</name>
    <dbReference type="NCBI Taxonomy" id="1230905"/>
    <lineage>
        <taxon>Eukaryota</taxon>
        <taxon>Fungi</taxon>
        <taxon>Dikarya</taxon>
        <taxon>Ascomycota</taxon>
        <taxon>Saccharomycotina</taxon>
        <taxon>Saccharomycetes</taxon>
        <taxon>Saccharomycetales</taxon>
        <taxon>Saccharomycetaceae</taxon>
        <taxon>Lachancea</taxon>
    </lineage>
</organism>